<dbReference type="PROSITE" id="PS50943">
    <property type="entry name" value="HTH_CROC1"/>
    <property type="match status" value="1"/>
</dbReference>
<dbReference type="AlphaFoldDB" id="A0A9D2BHJ8"/>
<dbReference type="GO" id="GO:0003677">
    <property type="term" value="F:DNA binding"/>
    <property type="evidence" value="ECO:0007669"/>
    <property type="project" value="InterPro"/>
</dbReference>
<reference evidence="2" key="2">
    <citation type="submission" date="2021-04" db="EMBL/GenBank/DDBJ databases">
        <authorList>
            <person name="Gilroy R."/>
        </authorList>
    </citation>
    <scope>NUCLEOTIDE SEQUENCE</scope>
    <source>
        <strain evidence="2">CHK183-1962</strain>
    </source>
</reference>
<name>A0A9D2BHJ8_9FIRM</name>
<dbReference type="Pfam" id="PF01381">
    <property type="entry name" value="HTH_3"/>
    <property type="match status" value="1"/>
</dbReference>
<dbReference type="InterPro" id="IPR001387">
    <property type="entry name" value="Cro/C1-type_HTH"/>
</dbReference>
<evidence type="ECO:0000313" key="3">
    <source>
        <dbReference type="Proteomes" id="UP000886890"/>
    </source>
</evidence>
<gene>
    <name evidence="2" type="ORF">H9734_04495</name>
</gene>
<dbReference type="CDD" id="cd00093">
    <property type="entry name" value="HTH_XRE"/>
    <property type="match status" value="1"/>
</dbReference>
<sequence length="316" mass="37314">MIFLSEQQTWTVGDIVRRMREEQGIGLEQLARGLCSAATLSRIEAGEREMDLLLAARIFQRLGYSIDKYEFYAGAEELEQWDQRQNMQRLSLAGETEYLVRELDRYRKKWAKQIEQNPIQRQFTDYIQGILLLDEKRFSEAAKLLEESVSYTVPDWEKEGGQVVIGGMEIEILDRLGDAYEQMGALAAGSRVREFLTRNISTSRQRMKTYLRPYAGILCKYADQLLEEKGAGRTLRSVDEILELMSEEKTIYRWPELLELRARCLEQLYREGTEEKETVLGAWRKAYYIFRLFEKWKKAEEIHSYLEEEYQWECII</sequence>
<accession>A0A9D2BHJ8</accession>
<dbReference type="SMART" id="SM00530">
    <property type="entry name" value="HTH_XRE"/>
    <property type="match status" value="1"/>
</dbReference>
<reference evidence="2" key="1">
    <citation type="journal article" date="2021" name="PeerJ">
        <title>Extensive microbial diversity within the chicken gut microbiome revealed by metagenomics and culture.</title>
        <authorList>
            <person name="Gilroy R."/>
            <person name="Ravi A."/>
            <person name="Getino M."/>
            <person name="Pursley I."/>
            <person name="Horton D.L."/>
            <person name="Alikhan N.F."/>
            <person name="Baker D."/>
            <person name="Gharbi K."/>
            <person name="Hall N."/>
            <person name="Watson M."/>
            <person name="Adriaenssens E.M."/>
            <person name="Foster-Nyarko E."/>
            <person name="Jarju S."/>
            <person name="Secka A."/>
            <person name="Antonio M."/>
            <person name="Oren A."/>
            <person name="Chaudhuri R.R."/>
            <person name="La Ragione R."/>
            <person name="Hildebrand F."/>
            <person name="Pallen M.J."/>
        </authorList>
    </citation>
    <scope>NUCLEOTIDE SEQUENCE</scope>
    <source>
        <strain evidence="2">CHK183-1962</strain>
    </source>
</reference>
<comment type="caution">
    <text evidence="2">The sequence shown here is derived from an EMBL/GenBank/DDBJ whole genome shotgun (WGS) entry which is preliminary data.</text>
</comment>
<dbReference type="InterPro" id="IPR010982">
    <property type="entry name" value="Lambda_DNA-bd_dom_sf"/>
</dbReference>
<dbReference type="EMBL" id="DXEK01000072">
    <property type="protein sequence ID" value="HIX76840.1"/>
    <property type="molecule type" value="Genomic_DNA"/>
</dbReference>
<dbReference type="Gene3D" id="1.25.40.10">
    <property type="entry name" value="Tetratricopeptide repeat domain"/>
    <property type="match status" value="1"/>
</dbReference>
<feature type="domain" description="HTH cro/C1-type" evidence="1">
    <location>
        <begin position="16"/>
        <end position="69"/>
    </location>
</feature>
<dbReference type="InterPro" id="IPR011990">
    <property type="entry name" value="TPR-like_helical_dom_sf"/>
</dbReference>
<protein>
    <submittedName>
        <fullName evidence="2">Helix-turn-helix transcriptional regulator</fullName>
    </submittedName>
</protein>
<proteinExistence type="predicted"/>
<dbReference type="Proteomes" id="UP000886890">
    <property type="component" value="Unassembled WGS sequence"/>
</dbReference>
<organism evidence="2 3">
    <name type="scientific">Candidatus Fusicatenibacter merdavium</name>
    <dbReference type="NCBI Taxonomy" id="2838600"/>
    <lineage>
        <taxon>Bacteria</taxon>
        <taxon>Bacillati</taxon>
        <taxon>Bacillota</taxon>
        <taxon>Clostridia</taxon>
        <taxon>Lachnospirales</taxon>
        <taxon>Lachnospiraceae</taxon>
        <taxon>Fusicatenibacter</taxon>
    </lineage>
</organism>
<evidence type="ECO:0000259" key="1">
    <source>
        <dbReference type="PROSITE" id="PS50943"/>
    </source>
</evidence>
<evidence type="ECO:0000313" key="2">
    <source>
        <dbReference type="EMBL" id="HIX76840.1"/>
    </source>
</evidence>
<dbReference type="SUPFAM" id="SSF47413">
    <property type="entry name" value="lambda repressor-like DNA-binding domains"/>
    <property type="match status" value="1"/>
</dbReference>